<evidence type="ECO:0000313" key="1">
    <source>
        <dbReference type="EMBL" id="KAL3569491.1"/>
    </source>
</evidence>
<gene>
    <name evidence="1" type="ORF">D5086_029381</name>
</gene>
<keyword evidence="2" id="KW-1185">Reference proteome</keyword>
<evidence type="ECO:0000313" key="2">
    <source>
        <dbReference type="Proteomes" id="UP000309997"/>
    </source>
</evidence>
<accession>A0ACC4ATZ0</accession>
<protein>
    <submittedName>
        <fullName evidence="1">Uncharacterized protein</fullName>
    </submittedName>
</protein>
<dbReference type="Proteomes" id="UP000309997">
    <property type="component" value="Unassembled WGS sequence"/>
</dbReference>
<sequence>MGSLTPQLDFARDRPEPPMNSDQETRRATLLRVAVRPIALNTLPKPDQLLFFSDIVAISRTKETSSSWTVLTKRKLIFSNLSHFISSPSFSGLLSNMASNKFFNARANYIYPTLGSGNNTITAHDTVFEFDEDDVYNSNVVSSLESKKTIPSSRSSKKAPRKIEMAKDRAPVICASLPVNIPDWSKIYSDHQRKENESSIYQLDDDSDHDDDDDQDGRVPPHEYLARRRGASFSVHEGIGRTLKGRDLRQVRNAVWKRVGFED</sequence>
<name>A0ACC4ATZ0_POPAL</name>
<dbReference type="EMBL" id="RCHU02000016">
    <property type="protein sequence ID" value="KAL3569491.1"/>
    <property type="molecule type" value="Genomic_DNA"/>
</dbReference>
<proteinExistence type="predicted"/>
<reference evidence="1 2" key="1">
    <citation type="journal article" date="2024" name="Plant Biotechnol. J.">
        <title>Genome and CRISPR/Cas9 system of a widespread forest tree (Populus alba) in the world.</title>
        <authorList>
            <person name="Liu Y.J."/>
            <person name="Jiang P.F."/>
            <person name="Han X.M."/>
            <person name="Li X.Y."/>
            <person name="Wang H.M."/>
            <person name="Wang Y.J."/>
            <person name="Wang X.X."/>
            <person name="Zeng Q.Y."/>
        </authorList>
    </citation>
    <scope>NUCLEOTIDE SEQUENCE [LARGE SCALE GENOMIC DNA]</scope>
    <source>
        <strain evidence="2">cv. PAL-ZL1</strain>
    </source>
</reference>
<comment type="caution">
    <text evidence="1">The sequence shown here is derived from an EMBL/GenBank/DDBJ whole genome shotgun (WGS) entry which is preliminary data.</text>
</comment>
<organism evidence="1 2">
    <name type="scientific">Populus alba</name>
    <name type="common">White poplar</name>
    <dbReference type="NCBI Taxonomy" id="43335"/>
    <lineage>
        <taxon>Eukaryota</taxon>
        <taxon>Viridiplantae</taxon>
        <taxon>Streptophyta</taxon>
        <taxon>Embryophyta</taxon>
        <taxon>Tracheophyta</taxon>
        <taxon>Spermatophyta</taxon>
        <taxon>Magnoliopsida</taxon>
        <taxon>eudicotyledons</taxon>
        <taxon>Gunneridae</taxon>
        <taxon>Pentapetalae</taxon>
        <taxon>rosids</taxon>
        <taxon>fabids</taxon>
        <taxon>Malpighiales</taxon>
        <taxon>Salicaceae</taxon>
        <taxon>Saliceae</taxon>
        <taxon>Populus</taxon>
    </lineage>
</organism>